<dbReference type="Proteomes" id="UP001138500">
    <property type="component" value="Unassembled WGS sequence"/>
</dbReference>
<reference evidence="2 3" key="1">
    <citation type="journal article" date="2018" name="IMA Fungus">
        <title>IMA Genome-F 10: Nine draft genome sequences of Claviceps purpurea s.lat., including C. arundinis, C. humidiphila, and C. cf. spartinae, pseudomolecules for the pitch canker pathogen Fusarium circinatum, draft genome of Davidsoniella eucalypti, Grosmannia galeiformis, Quambalaria eucalypti, and Teratosphaeria destructans.</title>
        <authorList>
            <person name="Wingfield B.D."/>
            <person name="Liu M."/>
            <person name="Nguyen H.D."/>
            <person name="Lane F.A."/>
            <person name="Morgan S.W."/>
            <person name="De Vos L."/>
            <person name="Wilken P.M."/>
            <person name="Duong T.A."/>
            <person name="Aylward J."/>
            <person name="Coetzee M.P."/>
            <person name="Dadej K."/>
            <person name="De Beer Z.W."/>
            <person name="Findlay W."/>
            <person name="Havenga M."/>
            <person name="Kolarik M."/>
            <person name="Menzies J.G."/>
            <person name="Naidoo K."/>
            <person name="Pochopski O."/>
            <person name="Shoukouhi P."/>
            <person name="Santana Q.C."/>
            <person name="Seifert K.A."/>
            <person name="Soal N."/>
            <person name="Steenkamp E.T."/>
            <person name="Tatham C.T."/>
            <person name="van der Nest M.A."/>
            <person name="Wingfield M.J."/>
        </authorList>
    </citation>
    <scope>NUCLEOTIDE SEQUENCE [LARGE SCALE GENOMIC DNA]</scope>
    <source>
        <strain evidence="2">CMW44962</strain>
    </source>
</reference>
<dbReference type="AlphaFoldDB" id="A0A9W7SXC6"/>
<organism evidence="2 3">
    <name type="scientific">Teratosphaeria destructans</name>
    <dbReference type="NCBI Taxonomy" id="418781"/>
    <lineage>
        <taxon>Eukaryota</taxon>
        <taxon>Fungi</taxon>
        <taxon>Dikarya</taxon>
        <taxon>Ascomycota</taxon>
        <taxon>Pezizomycotina</taxon>
        <taxon>Dothideomycetes</taxon>
        <taxon>Dothideomycetidae</taxon>
        <taxon>Mycosphaerellales</taxon>
        <taxon>Teratosphaeriaceae</taxon>
        <taxon>Teratosphaeria</taxon>
    </lineage>
</organism>
<comment type="caution">
    <text evidence="2">The sequence shown here is derived from an EMBL/GenBank/DDBJ whole genome shotgun (WGS) entry which is preliminary data.</text>
</comment>
<name>A0A9W7SXC6_9PEZI</name>
<dbReference type="OrthoDB" id="3800738at2759"/>
<reference evidence="2 3" key="2">
    <citation type="journal article" date="2021" name="Curr. Genet.">
        <title>Genetic response to nitrogen starvation in the aggressive Eucalyptus foliar pathogen Teratosphaeria destructans.</title>
        <authorList>
            <person name="Havenga M."/>
            <person name="Wingfield B.D."/>
            <person name="Wingfield M.J."/>
            <person name="Dreyer L.L."/>
            <person name="Roets F."/>
            <person name="Aylward J."/>
        </authorList>
    </citation>
    <scope>NUCLEOTIDE SEQUENCE [LARGE SCALE GENOMIC DNA]</scope>
    <source>
        <strain evidence="2">CMW44962</strain>
    </source>
</reference>
<sequence>MFLSQPPAPVPASLRRWQRSANAAIQCEGGITMGAFYEACRAQNLDKTPDAWHASYVGSDGDWSPREAEESAHVFAGYVFSRTGRDGSMRALATLGSWSHGAGGGSRGVVTKARGGFPTHGS</sequence>
<accession>A0A9W7SXC6</accession>
<evidence type="ECO:0000256" key="1">
    <source>
        <dbReference type="SAM" id="MobiDB-lite"/>
    </source>
</evidence>
<gene>
    <name evidence="2" type="ORF">Tdes44962_MAKER08361</name>
</gene>
<evidence type="ECO:0000313" key="3">
    <source>
        <dbReference type="Proteomes" id="UP001138500"/>
    </source>
</evidence>
<protein>
    <submittedName>
        <fullName evidence="2">F-box domain protein</fullName>
    </submittedName>
</protein>
<feature type="region of interest" description="Disordered" evidence="1">
    <location>
        <begin position="101"/>
        <end position="122"/>
    </location>
</feature>
<dbReference type="EMBL" id="RIBY02000780">
    <property type="protein sequence ID" value="KAH9837437.1"/>
    <property type="molecule type" value="Genomic_DNA"/>
</dbReference>
<proteinExistence type="predicted"/>
<keyword evidence="3" id="KW-1185">Reference proteome</keyword>
<evidence type="ECO:0000313" key="2">
    <source>
        <dbReference type="EMBL" id="KAH9837437.1"/>
    </source>
</evidence>